<evidence type="ECO:0000313" key="3">
    <source>
        <dbReference type="Proteomes" id="UP001501444"/>
    </source>
</evidence>
<evidence type="ECO:0000313" key="2">
    <source>
        <dbReference type="EMBL" id="GAA2352860.1"/>
    </source>
</evidence>
<dbReference type="EMBL" id="BAAARV010000033">
    <property type="protein sequence ID" value="GAA2352860.1"/>
    <property type="molecule type" value="Genomic_DNA"/>
</dbReference>
<sequence length="443" mass="47849">MRRRAETAADVDLQWPTGLGTALAIASGRALSYRRGVPRPVVAAPRWSAARGRHARRDASTTLDAGVVARWLVGQLPAGRYNGLVVGSPHGAALHLAAALGVPWLPAAFELPTADIATFDGTAPNGVAADGAAAAKAGERNARPILEANPDVAVRQVYDPVWRGWSASATAYAVVRWQRLPDAYREFIADRLRPDAPIIVTRDVSRWLTVGGQPGYTFQLGGRATGLTPGDYYDRRTAPGPSPDGPEDSDGERSVDRGFVEDLRRFAAAHAHPVRQVLYRHPDVLSGAVADLYRDWLRAGERTGNRLVVECGRLLDPWHVVRAGLVPYWCEYPLRSAVRAVSWWLAGSEPFTSIDVLPEPPGVTLPTTAPLAEWEAVAAFGTRHALVDSRCARAYPGGGVPAHHATQVLRTQPHDLPYLPFMEAEETLTSLAQRGQADGLLVL</sequence>
<name>A0ABP5THI2_9ACTN</name>
<feature type="region of interest" description="Disordered" evidence="1">
    <location>
        <begin position="229"/>
        <end position="254"/>
    </location>
</feature>
<dbReference type="Proteomes" id="UP001501444">
    <property type="component" value="Unassembled WGS sequence"/>
</dbReference>
<evidence type="ECO:0000256" key="1">
    <source>
        <dbReference type="SAM" id="MobiDB-lite"/>
    </source>
</evidence>
<comment type="caution">
    <text evidence="2">The sequence shown here is derived from an EMBL/GenBank/DDBJ whole genome shotgun (WGS) entry which is preliminary data.</text>
</comment>
<proteinExistence type="predicted"/>
<dbReference type="RefSeq" id="WP_344614315.1">
    <property type="nucleotide sequence ID" value="NZ_BAAARV010000033.1"/>
</dbReference>
<gene>
    <name evidence="2" type="ORF">GCM10010170_043850</name>
</gene>
<accession>A0ABP5THI2</accession>
<reference evidence="3" key="1">
    <citation type="journal article" date="2019" name="Int. J. Syst. Evol. Microbiol.">
        <title>The Global Catalogue of Microorganisms (GCM) 10K type strain sequencing project: providing services to taxonomists for standard genome sequencing and annotation.</title>
        <authorList>
            <consortium name="The Broad Institute Genomics Platform"/>
            <consortium name="The Broad Institute Genome Sequencing Center for Infectious Disease"/>
            <person name="Wu L."/>
            <person name="Ma J."/>
        </authorList>
    </citation>
    <scope>NUCLEOTIDE SEQUENCE [LARGE SCALE GENOMIC DNA]</scope>
    <source>
        <strain evidence="3">JCM 3272</strain>
    </source>
</reference>
<organism evidence="2 3">
    <name type="scientific">Dactylosporangium salmoneum</name>
    <dbReference type="NCBI Taxonomy" id="53361"/>
    <lineage>
        <taxon>Bacteria</taxon>
        <taxon>Bacillati</taxon>
        <taxon>Actinomycetota</taxon>
        <taxon>Actinomycetes</taxon>
        <taxon>Micromonosporales</taxon>
        <taxon>Micromonosporaceae</taxon>
        <taxon>Dactylosporangium</taxon>
    </lineage>
</organism>
<protein>
    <submittedName>
        <fullName evidence="2">Uncharacterized protein</fullName>
    </submittedName>
</protein>
<keyword evidence="3" id="KW-1185">Reference proteome</keyword>